<evidence type="ECO:0000256" key="2">
    <source>
        <dbReference type="ARBA" id="ARBA00022529"/>
    </source>
</evidence>
<evidence type="ECO:0000256" key="3">
    <source>
        <dbReference type="ARBA" id="ARBA00022577"/>
    </source>
</evidence>
<keyword evidence="4" id="KW-0611">Plant defense</keyword>
<sequence>MAKLFWVLFLVLLVAVTINDVEVDAQKRCTVILDNKGCELSTCQEQCYKSYKGRGVCTQGVQFGSYICSCFYDC</sequence>
<name>A0ABD3C7X4_9LAMI</name>
<accession>A0ABD3C7X4</accession>
<dbReference type="InterPro" id="IPR010851">
    <property type="entry name" value="DEFL"/>
</dbReference>
<dbReference type="PANTHER" id="PTHR33830:SF3">
    <property type="entry name" value="DEFENSIN-LIKE PROTEIN 127-RELATED"/>
    <property type="match status" value="1"/>
</dbReference>
<protein>
    <submittedName>
        <fullName evidence="7">Uncharacterized protein</fullName>
    </submittedName>
</protein>
<feature type="signal peptide" evidence="6">
    <location>
        <begin position="1"/>
        <end position="25"/>
    </location>
</feature>
<dbReference type="Proteomes" id="UP001632038">
    <property type="component" value="Unassembled WGS sequence"/>
</dbReference>
<dbReference type="GO" id="GO:0050832">
    <property type="term" value="P:defense response to fungus"/>
    <property type="evidence" value="ECO:0007669"/>
    <property type="project" value="UniProtKB-KW"/>
</dbReference>
<evidence type="ECO:0000313" key="8">
    <source>
        <dbReference type="Proteomes" id="UP001632038"/>
    </source>
</evidence>
<reference evidence="8" key="1">
    <citation type="journal article" date="2024" name="IScience">
        <title>Strigolactones Initiate the Formation of Haustorium-like Structures in Castilleja.</title>
        <authorList>
            <person name="Buerger M."/>
            <person name="Peterson D."/>
            <person name="Chory J."/>
        </authorList>
    </citation>
    <scope>NUCLEOTIDE SEQUENCE [LARGE SCALE GENOMIC DNA]</scope>
</reference>
<organism evidence="7 8">
    <name type="scientific">Castilleja foliolosa</name>
    <dbReference type="NCBI Taxonomy" id="1961234"/>
    <lineage>
        <taxon>Eukaryota</taxon>
        <taxon>Viridiplantae</taxon>
        <taxon>Streptophyta</taxon>
        <taxon>Embryophyta</taxon>
        <taxon>Tracheophyta</taxon>
        <taxon>Spermatophyta</taxon>
        <taxon>Magnoliopsida</taxon>
        <taxon>eudicotyledons</taxon>
        <taxon>Gunneridae</taxon>
        <taxon>Pentapetalae</taxon>
        <taxon>asterids</taxon>
        <taxon>lamiids</taxon>
        <taxon>Lamiales</taxon>
        <taxon>Orobanchaceae</taxon>
        <taxon>Pedicularideae</taxon>
        <taxon>Castillejinae</taxon>
        <taxon>Castilleja</taxon>
    </lineage>
</organism>
<dbReference type="PANTHER" id="PTHR33830">
    <property type="entry name" value="DEFENSIN-LIKE PROTEIN 184-RELATED"/>
    <property type="match status" value="1"/>
</dbReference>
<evidence type="ECO:0000256" key="4">
    <source>
        <dbReference type="ARBA" id="ARBA00022821"/>
    </source>
</evidence>
<comment type="caution">
    <text evidence="7">The sequence shown here is derived from an EMBL/GenBank/DDBJ whole genome shotgun (WGS) entry which is preliminary data.</text>
</comment>
<evidence type="ECO:0000256" key="6">
    <source>
        <dbReference type="SAM" id="SignalP"/>
    </source>
</evidence>
<dbReference type="AlphaFoldDB" id="A0ABD3C7X4"/>
<keyword evidence="6" id="KW-0732">Signal</keyword>
<evidence type="ECO:0000256" key="1">
    <source>
        <dbReference type="ARBA" id="ARBA00006722"/>
    </source>
</evidence>
<keyword evidence="8" id="KW-1185">Reference proteome</keyword>
<dbReference type="EMBL" id="JAVIJP010000052">
    <property type="protein sequence ID" value="KAL3625519.1"/>
    <property type="molecule type" value="Genomic_DNA"/>
</dbReference>
<feature type="chain" id="PRO_5044753456" evidence="6">
    <location>
        <begin position="26"/>
        <end position="74"/>
    </location>
</feature>
<keyword evidence="5" id="KW-1015">Disulfide bond</keyword>
<comment type="similarity">
    <text evidence="1">Belongs to the DEFL family.</text>
</comment>
<evidence type="ECO:0000313" key="7">
    <source>
        <dbReference type="EMBL" id="KAL3625519.1"/>
    </source>
</evidence>
<gene>
    <name evidence="7" type="ORF">CASFOL_030973</name>
</gene>
<proteinExistence type="inferred from homology"/>
<dbReference type="GO" id="GO:0031640">
    <property type="term" value="P:killing of cells of another organism"/>
    <property type="evidence" value="ECO:0007669"/>
    <property type="project" value="UniProtKB-KW"/>
</dbReference>
<keyword evidence="2" id="KW-0929">Antimicrobial</keyword>
<dbReference type="Pfam" id="PF07333">
    <property type="entry name" value="SLR1-BP"/>
    <property type="match status" value="1"/>
</dbReference>
<evidence type="ECO:0000256" key="5">
    <source>
        <dbReference type="ARBA" id="ARBA00023157"/>
    </source>
</evidence>
<keyword evidence="3" id="KW-0295">Fungicide</keyword>